<dbReference type="PANTHER" id="PTHR24220:SF86">
    <property type="entry name" value="ABC TRANSPORTER ABCH.1"/>
    <property type="match status" value="1"/>
</dbReference>
<name>A0AA51UMA6_9EURY</name>
<organism evidence="5 6">
    <name type="scientific">Methanolobus sediminis</name>
    <dbReference type="NCBI Taxonomy" id="3072978"/>
    <lineage>
        <taxon>Archaea</taxon>
        <taxon>Methanobacteriati</taxon>
        <taxon>Methanobacteriota</taxon>
        <taxon>Stenosarchaea group</taxon>
        <taxon>Methanomicrobia</taxon>
        <taxon>Methanosarcinales</taxon>
        <taxon>Methanosarcinaceae</taxon>
        <taxon>Methanolobus</taxon>
    </lineage>
</organism>
<dbReference type="FunFam" id="3.40.50.300:FF:000032">
    <property type="entry name" value="Export ABC transporter ATP-binding protein"/>
    <property type="match status" value="1"/>
</dbReference>
<evidence type="ECO:0000313" key="6">
    <source>
        <dbReference type="Proteomes" id="UP001182908"/>
    </source>
</evidence>
<feature type="domain" description="ABC transporter" evidence="4">
    <location>
        <begin position="15"/>
        <end position="234"/>
    </location>
</feature>
<evidence type="ECO:0000313" key="5">
    <source>
        <dbReference type="EMBL" id="WMW25980.1"/>
    </source>
</evidence>
<dbReference type="EMBL" id="CP133592">
    <property type="protein sequence ID" value="WMW25980.1"/>
    <property type="molecule type" value="Genomic_DNA"/>
</dbReference>
<proteinExistence type="predicted"/>
<dbReference type="Pfam" id="PF00005">
    <property type="entry name" value="ABC_tran"/>
    <property type="match status" value="1"/>
</dbReference>
<dbReference type="InterPro" id="IPR017911">
    <property type="entry name" value="MacB-like_ATP-bd"/>
</dbReference>
<gene>
    <name evidence="5" type="ORF">RE474_04470</name>
</gene>
<dbReference type="PANTHER" id="PTHR24220">
    <property type="entry name" value="IMPORT ATP-BINDING PROTEIN"/>
    <property type="match status" value="1"/>
</dbReference>
<dbReference type="SMART" id="SM00382">
    <property type="entry name" value="AAA"/>
    <property type="match status" value="1"/>
</dbReference>
<evidence type="ECO:0000256" key="3">
    <source>
        <dbReference type="ARBA" id="ARBA00022840"/>
    </source>
</evidence>
<protein>
    <submittedName>
        <fullName evidence="5">ABC transporter ATP-binding protein</fullName>
    </submittedName>
</protein>
<dbReference type="InterPro" id="IPR003593">
    <property type="entry name" value="AAA+_ATPase"/>
</dbReference>
<dbReference type="GO" id="GO:0022857">
    <property type="term" value="F:transmembrane transporter activity"/>
    <property type="evidence" value="ECO:0007669"/>
    <property type="project" value="UniProtKB-ARBA"/>
</dbReference>
<keyword evidence="1" id="KW-0813">Transport</keyword>
<keyword evidence="6" id="KW-1185">Reference proteome</keyword>
<dbReference type="KEGG" id="mseb:RE474_04470"/>
<dbReference type="InterPro" id="IPR017871">
    <property type="entry name" value="ABC_transporter-like_CS"/>
</dbReference>
<dbReference type="PROSITE" id="PS00211">
    <property type="entry name" value="ABC_TRANSPORTER_1"/>
    <property type="match status" value="1"/>
</dbReference>
<dbReference type="GeneID" id="84231945"/>
<dbReference type="GO" id="GO:0005524">
    <property type="term" value="F:ATP binding"/>
    <property type="evidence" value="ECO:0007669"/>
    <property type="project" value="UniProtKB-KW"/>
</dbReference>
<evidence type="ECO:0000256" key="2">
    <source>
        <dbReference type="ARBA" id="ARBA00022741"/>
    </source>
</evidence>
<sequence>MAGCNVQNPETNNVIDIQGLKKSYFLGNMEVPILHGIDLCIKKGEFVAIMGPSGSGKSTLMNMIGCLDRPTSGKVMLMGKDTNTITDNELAELRGFEIGFVFQNFNLIPRLSAYENVLLPTYSNTKKGMDTSGRARDLLNLVGLDDRIGHKPSELSGGQRQRVAIARSLINDPSLILADEPTGNLDSKTSVEIMDIFSDLHKKGRTIVMITHDPEMEQYVDRVVLIKDGNIGNN</sequence>
<accession>A0AA51UMA6</accession>
<dbReference type="InterPro" id="IPR015854">
    <property type="entry name" value="ABC_transpr_LolD-like"/>
</dbReference>
<dbReference type="CDD" id="cd03255">
    <property type="entry name" value="ABC_MJ0796_LolCDE_FtsE"/>
    <property type="match status" value="1"/>
</dbReference>
<evidence type="ECO:0000259" key="4">
    <source>
        <dbReference type="PROSITE" id="PS50893"/>
    </source>
</evidence>
<dbReference type="Gene3D" id="3.40.50.300">
    <property type="entry name" value="P-loop containing nucleotide triphosphate hydrolases"/>
    <property type="match status" value="1"/>
</dbReference>
<dbReference type="GO" id="GO:0098796">
    <property type="term" value="C:membrane protein complex"/>
    <property type="evidence" value="ECO:0007669"/>
    <property type="project" value="UniProtKB-ARBA"/>
</dbReference>
<keyword evidence="3 5" id="KW-0067">ATP-binding</keyword>
<dbReference type="SUPFAM" id="SSF52540">
    <property type="entry name" value="P-loop containing nucleoside triphosphate hydrolases"/>
    <property type="match status" value="1"/>
</dbReference>
<reference evidence="5 6" key="1">
    <citation type="submission" date="2023-08" db="EMBL/GenBank/DDBJ databases">
        <title>Methanolobus mangrovi sp. nov. and Methanolobus sediminis sp. nov, two novel methylotrophic methanogens isolated from mangrove sediments in China.</title>
        <authorList>
            <person name="Zhou J."/>
        </authorList>
    </citation>
    <scope>NUCLEOTIDE SEQUENCE [LARGE SCALE GENOMIC DNA]</scope>
    <source>
        <strain evidence="5 6">FTZ6</strain>
    </source>
</reference>
<dbReference type="PROSITE" id="PS50893">
    <property type="entry name" value="ABC_TRANSPORTER_2"/>
    <property type="match status" value="1"/>
</dbReference>
<dbReference type="GO" id="GO:0016887">
    <property type="term" value="F:ATP hydrolysis activity"/>
    <property type="evidence" value="ECO:0007669"/>
    <property type="project" value="InterPro"/>
</dbReference>
<dbReference type="RefSeq" id="WP_309311777.1">
    <property type="nucleotide sequence ID" value="NZ_CP133592.1"/>
</dbReference>
<dbReference type="Proteomes" id="UP001182908">
    <property type="component" value="Chromosome"/>
</dbReference>
<dbReference type="AlphaFoldDB" id="A0AA51UMA6"/>
<evidence type="ECO:0000256" key="1">
    <source>
        <dbReference type="ARBA" id="ARBA00022448"/>
    </source>
</evidence>
<dbReference type="InterPro" id="IPR003439">
    <property type="entry name" value="ABC_transporter-like_ATP-bd"/>
</dbReference>
<keyword evidence="2" id="KW-0547">Nucleotide-binding</keyword>
<dbReference type="GO" id="GO:0005886">
    <property type="term" value="C:plasma membrane"/>
    <property type="evidence" value="ECO:0007669"/>
    <property type="project" value="TreeGrafter"/>
</dbReference>
<dbReference type="InterPro" id="IPR027417">
    <property type="entry name" value="P-loop_NTPase"/>
</dbReference>